<dbReference type="Proteomes" id="UP000271624">
    <property type="component" value="Unassembled WGS sequence"/>
</dbReference>
<proteinExistence type="predicted"/>
<dbReference type="OrthoDB" id="505288at2"/>
<reference evidence="2" key="2">
    <citation type="journal article" date="2019" name="Genome Biol. Evol.">
        <title>Day and night: Metabolic profiles and evolutionary relationships of six axenic non-marine cyanobacteria.</title>
        <authorList>
            <person name="Will S.E."/>
            <person name="Henke P."/>
            <person name="Boedeker C."/>
            <person name="Huang S."/>
            <person name="Brinkmann H."/>
            <person name="Rohde M."/>
            <person name="Jarek M."/>
            <person name="Friedl T."/>
            <person name="Seufert S."/>
            <person name="Schumacher M."/>
            <person name="Overmann J."/>
            <person name="Neumann-Schaal M."/>
            <person name="Petersen J."/>
        </authorList>
    </citation>
    <scope>NUCLEOTIDE SEQUENCE [LARGE SCALE GENOMIC DNA]</scope>
    <source>
        <strain evidence="2">PCC 7102</strain>
    </source>
</reference>
<dbReference type="RefSeq" id="WP_127083074.1">
    <property type="nucleotide sequence ID" value="NZ_RSCL01000012.1"/>
</dbReference>
<accession>A0A433VCI7</accession>
<gene>
    <name evidence="2" type="ORF">DSM106972_047020</name>
</gene>
<evidence type="ECO:0000256" key="1">
    <source>
        <dbReference type="SAM" id="MobiDB-lite"/>
    </source>
</evidence>
<keyword evidence="3" id="KW-1185">Reference proteome</keyword>
<evidence type="ECO:0000313" key="3">
    <source>
        <dbReference type="Proteomes" id="UP000271624"/>
    </source>
</evidence>
<evidence type="ECO:0000313" key="2">
    <source>
        <dbReference type="EMBL" id="RUT03788.1"/>
    </source>
</evidence>
<dbReference type="EMBL" id="RSCL01000012">
    <property type="protein sequence ID" value="RUT03788.1"/>
    <property type="molecule type" value="Genomic_DNA"/>
</dbReference>
<dbReference type="Gene3D" id="3.90.1530.10">
    <property type="entry name" value="Conserved hypothetical protein from pyrococcus furiosus pfu- 392566-001, ParB domain"/>
    <property type="match status" value="1"/>
</dbReference>
<reference evidence="2" key="1">
    <citation type="submission" date="2018-12" db="EMBL/GenBank/DDBJ databases">
        <authorList>
            <person name="Will S."/>
            <person name="Neumann-Schaal M."/>
            <person name="Henke P."/>
        </authorList>
    </citation>
    <scope>NUCLEOTIDE SEQUENCE</scope>
    <source>
        <strain evidence="2">PCC 7102</strain>
    </source>
</reference>
<protein>
    <recommendedName>
        <fullName evidence="4">ParB/Sulfiredoxin domain-containing protein</fullName>
    </recommendedName>
</protein>
<comment type="caution">
    <text evidence="2">The sequence shown here is derived from an EMBL/GenBank/DDBJ whole genome shotgun (WGS) entry which is preliminary data.</text>
</comment>
<name>A0A433VCI7_9CYAN</name>
<sequence>MNLAFRPDKSNFHVGSRVQIQPQSLDNHPKYLAYAYGEIKEINGAEVSVLLDEPNNQAYKSHITQVPVSCLTLVGAESKLQELEQVPNGTSELHDSQPILNIDPEFQNLIPPLSDEEKFLLEAQLKESGCLSPLMVWKGKGILLDGHNRYQLCQKLQIPYNIAEVELASRDAAICWIANNQLGRRNMTPETASYLRGKRYLSLKGNREDNLKQNLPNGNSCRSAEEDSSQDLPDGDNPIAIDTAKALAEKYKVGERTIRNDAKYTQAVDTLALTFGEPVKHSILTRADKFPKKDVLELASAASTQEKEHVQKMLDNKLNKSDIVDQIKNKQRVPNPHHKGEVCQIISKGDPELKAFGGAWCIIVQVNPHSCGIKTWKEEFPTVKPENLETIYGVCEQKAAENCDRILKLFQKVHEDYEPTYMAILEALSKVRDPSKFTPRQEYLLTILEQEYKLLPCASS</sequence>
<feature type="region of interest" description="Disordered" evidence="1">
    <location>
        <begin position="206"/>
        <end position="237"/>
    </location>
</feature>
<dbReference type="SUPFAM" id="SSF110849">
    <property type="entry name" value="ParB/Sulfiredoxin"/>
    <property type="match status" value="1"/>
</dbReference>
<organism evidence="2 3">
    <name type="scientific">Dulcicalothrix desertica PCC 7102</name>
    <dbReference type="NCBI Taxonomy" id="232991"/>
    <lineage>
        <taxon>Bacteria</taxon>
        <taxon>Bacillati</taxon>
        <taxon>Cyanobacteriota</taxon>
        <taxon>Cyanophyceae</taxon>
        <taxon>Nostocales</taxon>
        <taxon>Calotrichaceae</taxon>
        <taxon>Dulcicalothrix</taxon>
    </lineage>
</organism>
<evidence type="ECO:0008006" key="4">
    <source>
        <dbReference type="Google" id="ProtNLM"/>
    </source>
</evidence>
<dbReference type="AlphaFoldDB" id="A0A433VCI7"/>
<feature type="compositionally biased region" description="Polar residues" evidence="1">
    <location>
        <begin position="212"/>
        <end position="222"/>
    </location>
</feature>
<dbReference type="InterPro" id="IPR036086">
    <property type="entry name" value="ParB/Sulfiredoxin_sf"/>
</dbReference>